<evidence type="ECO:0000256" key="4">
    <source>
        <dbReference type="ARBA" id="ARBA00022692"/>
    </source>
</evidence>
<dbReference type="InterPro" id="IPR001245">
    <property type="entry name" value="Ser-Thr/Tyr_kinase_cat_dom"/>
</dbReference>
<feature type="transmembrane region" description="Helical" evidence="13">
    <location>
        <begin position="255"/>
        <end position="276"/>
    </location>
</feature>
<keyword evidence="4 13" id="KW-0812">Transmembrane</keyword>
<dbReference type="GO" id="GO:0009506">
    <property type="term" value="C:plasmodesma"/>
    <property type="evidence" value="ECO:0007669"/>
    <property type="project" value="TreeGrafter"/>
</dbReference>
<dbReference type="InterPro" id="IPR011009">
    <property type="entry name" value="Kinase-like_dom_sf"/>
</dbReference>
<dbReference type="PROSITE" id="PS00436">
    <property type="entry name" value="PEROXIDASE_2"/>
    <property type="match status" value="1"/>
</dbReference>
<evidence type="ECO:0000256" key="12">
    <source>
        <dbReference type="PROSITE-ProRule" id="PRU10141"/>
    </source>
</evidence>
<evidence type="ECO:0000256" key="3">
    <source>
        <dbReference type="ARBA" id="ARBA00022679"/>
    </source>
</evidence>
<dbReference type="RefSeq" id="XP_027350561.1">
    <property type="nucleotide sequence ID" value="XM_027494760.1"/>
</dbReference>
<evidence type="ECO:0000256" key="8">
    <source>
        <dbReference type="ARBA" id="ARBA00022840"/>
    </source>
</evidence>
<dbReference type="GO" id="GO:0004714">
    <property type="term" value="F:transmembrane receptor protein tyrosine kinase activity"/>
    <property type="evidence" value="ECO:0007669"/>
    <property type="project" value="InterPro"/>
</dbReference>
<evidence type="ECO:0000256" key="10">
    <source>
        <dbReference type="ARBA" id="ARBA00023136"/>
    </source>
</evidence>
<evidence type="ECO:0000256" key="1">
    <source>
        <dbReference type="ARBA" id="ARBA00004479"/>
    </source>
</evidence>
<reference evidence="15" key="1">
    <citation type="journal article" date="2019" name="Toxins">
        <title>Detection of Abrin-Like and Prepropulchellin-Like Toxin Genes and Transcripts Using Whole Genome Sequencing and Full-Length Transcript Sequencing of Abrus precatorius.</title>
        <authorList>
            <person name="Hovde B.T."/>
            <person name="Daligault H.E."/>
            <person name="Hanschen E.R."/>
            <person name="Kunde Y.A."/>
            <person name="Johnson M.B."/>
            <person name="Starkenburg S.R."/>
            <person name="Johnson S.L."/>
        </authorList>
    </citation>
    <scope>NUCLEOTIDE SEQUENCE [LARGE SCALE GENOMIC DNA]</scope>
</reference>
<dbReference type="InterPro" id="IPR017441">
    <property type="entry name" value="Protein_kinase_ATP_BS"/>
</dbReference>
<dbReference type="PROSITE" id="PS00107">
    <property type="entry name" value="PROTEIN_KINASE_ATP"/>
    <property type="match status" value="1"/>
</dbReference>
<accession>A0A8B8L2Q3</accession>
<dbReference type="Gene3D" id="3.30.200.20">
    <property type="entry name" value="Phosphorylase Kinase, domain 1"/>
    <property type="match status" value="1"/>
</dbReference>
<name>A0A8B8L2Q3_ABRPR</name>
<dbReference type="FunFam" id="2.60.120.430:FF:000003">
    <property type="entry name" value="FERONIA receptor-like kinase"/>
    <property type="match status" value="1"/>
</dbReference>
<feature type="transmembrane region" description="Helical" evidence="13">
    <location>
        <begin position="20"/>
        <end position="39"/>
    </location>
</feature>
<evidence type="ECO:0000256" key="13">
    <source>
        <dbReference type="SAM" id="Phobius"/>
    </source>
</evidence>
<dbReference type="Gene3D" id="1.10.510.10">
    <property type="entry name" value="Transferase(Phosphotransferase) domain 1"/>
    <property type="match status" value="1"/>
</dbReference>
<evidence type="ECO:0000256" key="2">
    <source>
        <dbReference type="ARBA" id="ARBA00022527"/>
    </source>
</evidence>
<evidence type="ECO:0000256" key="5">
    <source>
        <dbReference type="ARBA" id="ARBA00022729"/>
    </source>
</evidence>
<keyword evidence="11" id="KW-0325">Glycoprotein</keyword>
<dbReference type="CDD" id="cd14066">
    <property type="entry name" value="STKc_IRAK"/>
    <property type="match status" value="1"/>
</dbReference>
<evidence type="ECO:0000256" key="11">
    <source>
        <dbReference type="ARBA" id="ARBA00023180"/>
    </source>
</evidence>
<dbReference type="InterPro" id="IPR045272">
    <property type="entry name" value="ANXUR1/2-like"/>
</dbReference>
<dbReference type="GeneID" id="113861746"/>
<evidence type="ECO:0000259" key="14">
    <source>
        <dbReference type="PROSITE" id="PS50011"/>
    </source>
</evidence>
<keyword evidence="9 13" id="KW-1133">Transmembrane helix</keyword>
<keyword evidence="10 13" id="KW-0472">Membrane</keyword>
<dbReference type="AlphaFoldDB" id="A0A8B8L2Q3"/>
<sequence>MVPVRTNKFSSVAKSSGVKLFNMILFSIMFIIPVNSYPLTEDFAINCGSSFESNSIVGDRIWSRDIDSQHFSLLELQDQNHSSITAVSDPIVNHIPYGTARLSQYEFTYSFSVTVGPKFLRLYFHAASYRSFNRSKSLFSVKAGPYALLKGFNASRVAEEYGDSNKIVLMEYCINVEQGQRLNITFTPNLTKDAFAFINGIEVLSSFKHNLLCDKQNYSGFKLVAIVREADTNHDSSTGLDSSSSSNKKTLLRDVLYSVISTIISVTLIFLLCIWVRHMARFTKRKTEMEMISEDISSKNKSVSPSGMCRHFSIIDIRAATINFDDIFVVGVGGFGKVYQGYIDDGTKPVAIKRFIPNSLQGVEEFRTEVEMLSQLSHPHLVSLIGFCNDEDDMIIVYDFMANGTLRDHLYGSTNAPLSWNQRLEICIGAGLGLEYLHYGANYSVIHRDVKSSNILLDEKWVAKISDFGLCKIGPDGVSKFHVTTQVKGSLGYLDPEYSKTKRLTHKSDVYSFGVVLLEVLCGRPPLLRKVEGMQRSLVEWAQTCHSEGGPQALYQMVDPFVRGTILPECLDKFVEMALNCVVDDGNERPSISEVVKGLQLALQLQEHSRFSGARRPKNTKVNLGEE</sequence>
<evidence type="ECO:0000256" key="6">
    <source>
        <dbReference type="ARBA" id="ARBA00022741"/>
    </source>
</evidence>
<dbReference type="Proteomes" id="UP000694853">
    <property type="component" value="Unplaced"/>
</dbReference>
<dbReference type="FunFam" id="1.10.510.10:FF:000252">
    <property type="entry name" value="Receptor-like protein kinase FERONIA"/>
    <property type="match status" value="1"/>
</dbReference>
<dbReference type="GO" id="GO:0004601">
    <property type="term" value="F:peroxidase activity"/>
    <property type="evidence" value="ECO:0007669"/>
    <property type="project" value="InterPro"/>
</dbReference>
<keyword evidence="8 12" id="KW-0067">ATP-binding</keyword>
<keyword evidence="3" id="KW-0808">Transferase</keyword>
<dbReference type="GO" id="GO:0005524">
    <property type="term" value="F:ATP binding"/>
    <property type="evidence" value="ECO:0007669"/>
    <property type="project" value="UniProtKB-UniRule"/>
</dbReference>
<dbReference type="KEGG" id="aprc:113861746"/>
<dbReference type="SMART" id="SM00220">
    <property type="entry name" value="S_TKc"/>
    <property type="match status" value="1"/>
</dbReference>
<dbReference type="InterPro" id="IPR008271">
    <property type="entry name" value="Ser/Thr_kinase_AS"/>
</dbReference>
<evidence type="ECO:0000256" key="9">
    <source>
        <dbReference type="ARBA" id="ARBA00022989"/>
    </source>
</evidence>
<protein>
    <submittedName>
        <fullName evidence="16">Receptor-like protein kinase FERONIA</fullName>
    </submittedName>
</protein>
<dbReference type="PANTHER" id="PTHR27003:SF434">
    <property type="entry name" value="RECEPTOR-LIKE PROTEIN KINASE FERONIA"/>
    <property type="match status" value="1"/>
</dbReference>
<dbReference type="Pfam" id="PF07714">
    <property type="entry name" value="PK_Tyr_Ser-Thr"/>
    <property type="match status" value="1"/>
</dbReference>
<dbReference type="GO" id="GO:0005886">
    <property type="term" value="C:plasma membrane"/>
    <property type="evidence" value="ECO:0007669"/>
    <property type="project" value="TreeGrafter"/>
</dbReference>
<dbReference type="GO" id="GO:0004674">
    <property type="term" value="F:protein serine/threonine kinase activity"/>
    <property type="evidence" value="ECO:0007669"/>
    <property type="project" value="UniProtKB-KW"/>
</dbReference>
<dbReference type="PROSITE" id="PS50011">
    <property type="entry name" value="PROTEIN_KINASE_DOM"/>
    <property type="match status" value="1"/>
</dbReference>
<evidence type="ECO:0000313" key="16">
    <source>
        <dbReference type="RefSeq" id="XP_027350561.1"/>
    </source>
</evidence>
<dbReference type="SUPFAM" id="SSF56112">
    <property type="entry name" value="Protein kinase-like (PK-like)"/>
    <property type="match status" value="1"/>
</dbReference>
<keyword evidence="7" id="KW-0418">Kinase</keyword>
<dbReference type="InterPro" id="IPR000719">
    <property type="entry name" value="Prot_kinase_dom"/>
</dbReference>
<evidence type="ECO:0000313" key="15">
    <source>
        <dbReference type="Proteomes" id="UP000694853"/>
    </source>
</evidence>
<proteinExistence type="predicted"/>
<dbReference type="PROSITE" id="PS00108">
    <property type="entry name" value="PROTEIN_KINASE_ST"/>
    <property type="match status" value="1"/>
</dbReference>
<reference evidence="16" key="2">
    <citation type="submission" date="2025-08" db="UniProtKB">
        <authorList>
            <consortium name="RefSeq"/>
        </authorList>
    </citation>
    <scope>IDENTIFICATION</scope>
    <source>
        <tissue evidence="16">Young leaves</tissue>
    </source>
</reference>
<organism evidence="15 16">
    <name type="scientific">Abrus precatorius</name>
    <name type="common">Indian licorice</name>
    <name type="synonym">Glycine abrus</name>
    <dbReference type="NCBI Taxonomy" id="3816"/>
    <lineage>
        <taxon>Eukaryota</taxon>
        <taxon>Viridiplantae</taxon>
        <taxon>Streptophyta</taxon>
        <taxon>Embryophyta</taxon>
        <taxon>Tracheophyta</taxon>
        <taxon>Spermatophyta</taxon>
        <taxon>Magnoliopsida</taxon>
        <taxon>eudicotyledons</taxon>
        <taxon>Gunneridae</taxon>
        <taxon>Pentapetalae</taxon>
        <taxon>rosids</taxon>
        <taxon>fabids</taxon>
        <taxon>Fabales</taxon>
        <taxon>Fabaceae</taxon>
        <taxon>Papilionoideae</taxon>
        <taxon>50 kb inversion clade</taxon>
        <taxon>NPAAA clade</taxon>
        <taxon>indigoferoid/millettioid clade</taxon>
        <taxon>Abreae</taxon>
        <taxon>Abrus</taxon>
    </lineage>
</organism>
<keyword evidence="2" id="KW-0723">Serine/threonine-protein kinase</keyword>
<feature type="binding site" evidence="12">
    <location>
        <position position="353"/>
    </location>
    <ligand>
        <name>ATP</name>
        <dbReference type="ChEBI" id="CHEBI:30616"/>
    </ligand>
</feature>
<dbReference type="InterPro" id="IPR019794">
    <property type="entry name" value="Peroxidases_AS"/>
</dbReference>
<gene>
    <name evidence="16" type="primary">LOC113861746</name>
</gene>
<keyword evidence="5" id="KW-0732">Signal</keyword>
<feature type="domain" description="Protein kinase" evidence="14">
    <location>
        <begin position="324"/>
        <end position="611"/>
    </location>
</feature>
<dbReference type="FunFam" id="3.30.200.20:FF:000039">
    <property type="entry name" value="receptor-like protein kinase FERONIA"/>
    <property type="match status" value="1"/>
</dbReference>
<keyword evidence="6 12" id="KW-0547">Nucleotide-binding</keyword>
<dbReference type="Gene3D" id="2.60.120.430">
    <property type="entry name" value="Galactose-binding lectin"/>
    <property type="match status" value="1"/>
</dbReference>
<evidence type="ECO:0000256" key="7">
    <source>
        <dbReference type="ARBA" id="ARBA00022777"/>
    </source>
</evidence>
<comment type="subcellular location">
    <subcellularLocation>
        <location evidence="1">Membrane</location>
        <topology evidence="1">Single-pass type I membrane protein</topology>
    </subcellularLocation>
</comment>
<dbReference type="OrthoDB" id="4062651at2759"/>
<dbReference type="PANTHER" id="PTHR27003">
    <property type="entry name" value="OS07G0166700 PROTEIN"/>
    <property type="match status" value="1"/>
</dbReference>
<keyword evidence="15" id="KW-1185">Reference proteome</keyword>